<dbReference type="InterPro" id="IPR010998">
    <property type="entry name" value="Integrase_recombinase_N"/>
</dbReference>
<feature type="domain" description="Tyr recombinase" evidence="7">
    <location>
        <begin position="104"/>
        <end position="278"/>
    </location>
</feature>
<dbReference type="PANTHER" id="PTHR30349">
    <property type="entry name" value="PHAGE INTEGRASE-RELATED"/>
    <property type="match status" value="1"/>
</dbReference>
<protein>
    <submittedName>
        <fullName evidence="9">Integrase</fullName>
    </submittedName>
</protein>
<dbReference type="PANTHER" id="PTHR30349:SF89">
    <property type="entry name" value="INTEGRASE_RECOMBINASE"/>
    <property type="match status" value="1"/>
</dbReference>
<keyword evidence="4 6" id="KW-0238">DNA-binding</keyword>
<evidence type="ECO:0000259" key="8">
    <source>
        <dbReference type="PROSITE" id="PS51900"/>
    </source>
</evidence>
<dbReference type="InterPro" id="IPR011010">
    <property type="entry name" value="DNA_brk_join_enz"/>
</dbReference>
<evidence type="ECO:0000313" key="9">
    <source>
        <dbReference type="EMBL" id="RLL13585.1"/>
    </source>
</evidence>
<gene>
    <name evidence="9" type="ORF">D4A47_03725</name>
</gene>
<dbReference type="GO" id="GO:0015074">
    <property type="term" value="P:DNA integration"/>
    <property type="evidence" value="ECO:0007669"/>
    <property type="project" value="UniProtKB-KW"/>
</dbReference>
<dbReference type="SUPFAM" id="SSF56349">
    <property type="entry name" value="DNA breaking-rejoining enzymes"/>
    <property type="match status" value="1"/>
</dbReference>
<dbReference type="InterPro" id="IPR013762">
    <property type="entry name" value="Integrase-like_cat_sf"/>
</dbReference>
<dbReference type="Gene3D" id="1.10.443.10">
    <property type="entry name" value="Intergrase catalytic core"/>
    <property type="match status" value="1"/>
</dbReference>
<evidence type="ECO:0000256" key="3">
    <source>
        <dbReference type="ARBA" id="ARBA00022908"/>
    </source>
</evidence>
<evidence type="ECO:0000259" key="7">
    <source>
        <dbReference type="PROSITE" id="PS51898"/>
    </source>
</evidence>
<keyword evidence="10" id="KW-1185">Reference proteome</keyword>
<comment type="similarity">
    <text evidence="2">Belongs to the 'phage' integrase family.</text>
</comment>
<dbReference type="InterPro" id="IPR004107">
    <property type="entry name" value="Integrase_SAM-like_N"/>
</dbReference>
<dbReference type="Gene3D" id="1.10.150.130">
    <property type="match status" value="1"/>
</dbReference>
<dbReference type="GO" id="GO:0003677">
    <property type="term" value="F:DNA binding"/>
    <property type="evidence" value="ECO:0007669"/>
    <property type="project" value="UniProtKB-UniRule"/>
</dbReference>
<organism evidence="9 10">
    <name type="scientific">Anaerotruncus massiliensis</name>
    <name type="common">ex Liu et al. 2021</name>
    <dbReference type="NCBI Taxonomy" id="2321404"/>
    <lineage>
        <taxon>Bacteria</taxon>
        <taxon>Bacillati</taxon>
        <taxon>Bacillota</taxon>
        <taxon>Clostridia</taxon>
        <taxon>Eubacteriales</taxon>
        <taxon>Oscillospiraceae</taxon>
        <taxon>Anaerotruncus</taxon>
    </lineage>
</organism>
<evidence type="ECO:0000256" key="6">
    <source>
        <dbReference type="PROSITE-ProRule" id="PRU01248"/>
    </source>
</evidence>
<evidence type="ECO:0000256" key="2">
    <source>
        <dbReference type="ARBA" id="ARBA00008857"/>
    </source>
</evidence>
<evidence type="ECO:0000256" key="1">
    <source>
        <dbReference type="ARBA" id="ARBA00003283"/>
    </source>
</evidence>
<proteinExistence type="inferred from homology"/>
<dbReference type="InterPro" id="IPR002104">
    <property type="entry name" value="Integrase_catalytic"/>
</dbReference>
<reference evidence="9 10" key="1">
    <citation type="submission" date="2018-10" db="EMBL/GenBank/DDBJ databases">
        <title>Anaerotruncus faecis sp. nov., isolated from human feces.</title>
        <authorList>
            <person name="Wang Y.-J."/>
        </authorList>
    </citation>
    <scope>NUCLEOTIDE SEQUENCE [LARGE SCALE GENOMIC DNA]</scope>
    <source>
        <strain evidence="9 10">22A2-44</strain>
    </source>
</reference>
<dbReference type="EMBL" id="RCHT01000003">
    <property type="protein sequence ID" value="RLL13585.1"/>
    <property type="molecule type" value="Genomic_DNA"/>
</dbReference>
<dbReference type="Pfam" id="PF00589">
    <property type="entry name" value="Phage_integrase"/>
    <property type="match status" value="1"/>
</dbReference>
<dbReference type="InterPro" id="IPR050090">
    <property type="entry name" value="Tyrosine_recombinase_XerCD"/>
</dbReference>
<dbReference type="Proteomes" id="UP000276301">
    <property type="component" value="Unassembled WGS sequence"/>
</dbReference>
<dbReference type="AlphaFoldDB" id="A0A498CT92"/>
<accession>A0A498CT92</accession>
<keyword evidence="5" id="KW-0233">DNA recombination</keyword>
<evidence type="ECO:0000256" key="4">
    <source>
        <dbReference type="ARBA" id="ARBA00023125"/>
    </source>
</evidence>
<comment type="caution">
    <text evidence="9">The sequence shown here is derived from an EMBL/GenBank/DDBJ whole genome shotgun (WGS) entry which is preliminary data.</text>
</comment>
<evidence type="ECO:0000256" key="5">
    <source>
        <dbReference type="ARBA" id="ARBA00023172"/>
    </source>
</evidence>
<comment type="function">
    <text evidence="1">Site-specific tyrosine recombinase, which acts by catalyzing the cutting and rejoining of the recombining DNA molecules.</text>
</comment>
<name>A0A498CT92_9FIRM</name>
<dbReference type="PROSITE" id="PS51898">
    <property type="entry name" value="TYR_RECOMBINASE"/>
    <property type="match status" value="1"/>
</dbReference>
<feature type="domain" description="Core-binding (CB)" evidence="8">
    <location>
        <begin position="6"/>
        <end position="86"/>
    </location>
</feature>
<dbReference type="GO" id="GO:0006310">
    <property type="term" value="P:DNA recombination"/>
    <property type="evidence" value="ECO:0007669"/>
    <property type="project" value="UniProtKB-KW"/>
</dbReference>
<sequence length="283" mass="32849">MIGRYRITDQLLDEFRRRLVTEEKSELTIAQYMRDVRDFCGFLQKGEPVDKEEAIAYKDHLVKTYRSSATVNTKLAALNKFFAATGMDGCRVKLLRRQRRMFCETDRELTREEYLRLLETARKNNKPRLSLIMQTICSTGIRVSELRWITAQAVAANLVEVSAKGKRRRIFLPPKLREALRAYMKRSGIESGPVFATRAGRPLDRSNIWHDMKNLCRLAGVESTKVFPHNLRHLFAKEFYAVDKDVFRLADILGHSSVETTRIYTVTSGYEHERQISSLRLVL</sequence>
<dbReference type="InterPro" id="IPR044068">
    <property type="entry name" value="CB"/>
</dbReference>
<keyword evidence="3" id="KW-0229">DNA integration</keyword>
<evidence type="ECO:0000313" key="10">
    <source>
        <dbReference type="Proteomes" id="UP000276301"/>
    </source>
</evidence>
<dbReference type="RefSeq" id="WP_121586206.1">
    <property type="nucleotide sequence ID" value="NZ_RCHT01000003.1"/>
</dbReference>
<dbReference type="Pfam" id="PF02899">
    <property type="entry name" value="Phage_int_SAM_1"/>
    <property type="match status" value="1"/>
</dbReference>
<dbReference type="PROSITE" id="PS51900">
    <property type="entry name" value="CB"/>
    <property type="match status" value="1"/>
</dbReference>